<evidence type="ECO:0000313" key="2">
    <source>
        <dbReference type="EMBL" id="TDQ53376.1"/>
    </source>
</evidence>
<dbReference type="NCBIfam" id="NF040511">
    <property type="entry name" value="membrane_GPGG"/>
    <property type="match status" value="1"/>
</dbReference>
<keyword evidence="1" id="KW-1133">Transmembrane helix</keyword>
<feature type="transmembrane region" description="Helical" evidence="1">
    <location>
        <begin position="15"/>
        <end position="38"/>
    </location>
</feature>
<keyword evidence="3" id="KW-1185">Reference proteome</keyword>
<protein>
    <submittedName>
        <fullName evidence="2">Uncharacterized protein</fullName>
    </submittedName>
</protein>
<evidence type="ECO:0000256" key="1">
    <source>
        <dbReference type="SAM" id="Phobius"/>
    </source>
</evidence>
<accession>A0A4R6VA19</accession>
<evidence type="ECO:0000313" key="3">
    <source>
        <dbReference type="Proteomes" id="UP000295281"/>
    </source>
</evidence>
<sequence>MVRFPPGLQGSRKAMSILSVLLLILGIVLIVAGVMALLRKQMLWGIVLIVVGVILAPSSFVGF</sequence>
<dbReference type="AlphaFoldDB" id="A0A4R6VA19"/>
<feature type="transmembrane region" description="Helical" evidence="1">
    <location>
        <begin position="43"/>
        <end position="61"/>
    </location>
</feature>
<dbReference type="Proteomes" id="UP000295281">
    <property type="component" value="Unassembled WGS sequence"/>
</dbReference>
<proteinExistence type="predicted"/>
<dbReference type="InterPro" id="IPR047891">
    <property type="entry name" value="GPGG_membr"/>
</dbReference>
<name>A0A4R6VA19_9ACTN</name>
<dbReference type="EMBL" id="SNYN01000004">
    <property type="protein sequence ID" value="TDQ53376.1"/>
    <property type="molecule type" value="Genomic_DNA"/>
</dbReference>
<gene>
    <name evidence="2" type="ORF">EV190_104165</name>
</gene>
<keyword evidence="1" id="KW-0472">Membrane</keyword>
<keyword evidence="1" id="KW-0812">Transmembrane</keyword>
<reference evidence="2 3" key="1">
    <citation type="submission" date="2019-03" db="EMBL/GenBank/DDBJ databases">
        <title>Genomic Encyclopedia of Type Strains, Phase IV (KMG-IV): sequencing the most valuable type-strain genomes for metagenomic binning, comparative biology and taxonomic classification.</title>
        <authorList>
            <person name="Goeker M."/>
        </authorList>
    </citation>
    <scope>NUCLEOTIDE SEQUENCE [LARGE SCALE GENOMIC DNA]</scope>
    <source>
        <strain evidence="2 3">DSM 46770</strain>
    </source>
</reference>
<organism evidence="2 3">
    <name type="scientific">Actinorugispora endophytica</name>
    <dbReference type="NCBI Taxonomy" id="1605990"/>
    <lineage>
        <taxon>Bacteria</taxon>
        <taxon>Bacillati</taxon>
        <taxon>Actinomycetota</taxon>
        <taxon>Actinomycetes</taxon>
        <taxon>Streptosporangiales</taxon>
        <taxon>Nocardiopsidaceae</taxon>
        <taxon>Actinorugispora</taxon>
    </lineage>
</organism>
<comment type="caution">
    <text evidence="2">The sequence shown here is derived from an EMBL/GenBank/DDBJ whole genome shotgun (WGS) entry which is preliminary data.</text>
</comment>